<dbReference type="Gene3D" id="3.40.710.10">
    <property type="entry name" value="DD-peptidase/beta-lactamase superfamily"/>
    <property type="match status" value="1"/>
</dbReference>
<dbReference type="EMBL" id="JADKIO010000010">
    <property type="protein sequence ID" value="MBK9797628.1"/>
    <property type="molecule type" value="Genomic_DNA"/>
</dbReference>
<evidence type="ECO:0000313" key="2">
    <source>
        <dbReference type="EMBL" id="MBK9797628.1"/>
    </source>
</evidence>
<dbReference type="PANTHER" id="PTHR43283:SF3">
    <property type="entry name" value="BETA-LACTAMASE FAMILY PROTEIN (AFU_ORTHOLOGUE AFUA_5G07500)"/>
    <property type="match status" value="1"/>
</dbReference>
<dbReference type="PANTHER" id="PTHR43283">
    <property type="entry name" value="BETA-LACTAMASE-RELATED"/>
    <property type="match status" value="1"/>
</dbReference>
<reference evidence="2" key="1">
    <citation type="submission" date="2020-10" db="EMBL/GenBank/DDBJ databases">
        <title>Connecting structure to function with the recovery of over 1000 high-quality activated sludge metagenome-assembled genomes encoding full-length rRNA genes using long-read sequencing.</title>
        <authorList>
            <person name="Singleton C.M."/>
            <person name="Petriglieri F."/>
            <person name="Kristensen J.M."/>
            <person name="Kirkegaard R.H."/>
            <person name="Michaelsen T.Y."/>
            <person name="Andersen M.H."/>
            <person name="Karst S.M."/>
            <person name="Dueholm M.S."/>
            <person name="Nielsen P.H."/>
            <person name="Albertsen M."/>
        </authorList>
    </citation>
    <scope>NUCLEOTIDE SEQUENCE</scope>
    <source>
        <strain evidence="2">Skiv_18-Q3-R9-52_MAXAC.067</strain>
    </source>
</reference>
<dbReference type="PROSITE" id="PS51257">
    <property type="entry name" value="PROKAR_LIPOPROTEIN"/>
    <property type="match status" value="1"/>
</dbReference>
<feature type="domain" description="Beta-lactamase-related" evidence="1">
    <location>
        <begin position="50"/>
        <end position="342"/>
    </location>
</feature>
<comment type="caution">
    <text evidence="2">The sequence shown here is derived from an EMBL/GenBank/DDBJ whole genome shotgun (WGS) entry which is preliminary data.</text>
</comment>
<organism evidence="2 3">
    <name type="scientific">Candidatus Geothrix skivensis</name>
    <dbReference type="NCBI Taxonomy" id="2954439"/>
    <lineage>
        <taxon>Bacteria</taxon>
        <taxon>Pseudomonadati</taxon>
        <taxon>Acidobacteriota</taxon>
        <taxon>Holophagae</taxon>
        <taxon>Holophagales</taxon>
        <taxon>Holophagaceae</taxon>
        <taxon>Geothrix</taxon>
    </lineage>
</organism>
<dbReference type="InterPro" id="IPR050789">
    <property type="entry name" value="Diverse_Enzym_Activities"/>
</dbReference>
<gene>
    <name evidence="2" type="ORF">IPP58_14275</name>
</gene>
<dbReference type="InterPro" id="IPR012338">
    <property type="entry name" value="Beta-lactam/transpept-like"/>
</dbReference>
<protein>
    <submittedName>
        <fullName evidence="2">Beta-lactamase family protein</fullName>
    </submittedName>
</protein>
<dbReference type="SUPFAM" id="SSF56601">
    <property type="entry name" value="beta-lactamase/transpeptidase-like"/>
    <property type="match status" value="1"/>
</dbReference>
<sequence length="370" mass="39277">MRIHVVLAGLAFLLGCGGSEGNLGISYGVSPWGPVTSAIQGAQPQFPGGLCVEVLTPSGVVYSQGFGGFTNQTYVPVASASKLVSATVLLRLVDQGLLSLDTQAKTYLKDRNGNPWSGNMGEIRLRHLLSFTSGISGDVASSEDTAITLDEAVKRIYDSQVTVAPAPGSTFYYGSTHLRIAARLAELATGKTWRQLFDEQLRVPLGWAALSTYGGAQNPNPAGSLACTGLEYTRFLMLQLRQGLDGSTRLLPQAAIQQQRQDAFGASTTITYSPYDAVLGAQYHYGFGTWLETANGQAPSVTNPVSRWSSTGKFGWAPWVAADGAYAALIMTQQADLPTSFVPSETLKAQLDPLIRTALAQSPGVVRPVP</sequence>
<proteinExistence type="predicted"/>
<dbReference type="AlphaFoldDB" id="A0A9D7XJE8"/>
<evidence type="ECO:0000313" key="3">
    <source>
        <dbReference type="Proteomes" id="UP000886657"/>
    </source>
</evidence>
<dbReference type="Pfam" id="PF00144">
    <property type="entry name" value="Beta-lactamase"/>
    <property type="match status" value="1"/>
</dbReference>
<name>A0A9D7XJE8_9BACT</name>
<dbReference type="InterPro" id="IPR001466">
    <property type="entry name" value="Beta-lactam-related"/>
</dbReference>
<dbReference type="Proteomes" id="UP000886657">
    <property type="component" value="Unassembled WGS sequence"/>
</dbReference>
<accession>A0A9D7XJE8</accession>
<evidence type="ECO:0000259" key="1">
    <source>
        <dbReference type="Pfam" id="PF00144"/>
    </source>
</evidence>